<organism evidence="2 3">
    <name type="scientific">Collybiopsis luxurians FD-317 M1</name>
    <dbReference type="NCBI Taxonomy" id="944289"/>
    <lineage>
        <taxon>Eukaryota</taxon>
        <taxon>Fungi</taxon>
        <taxon>Dikarya</taxon>
        <taxon>Basidiomycota</taxon>
        <taxon>Agaricomycotina</taxon>
        <taxon>Agaricomycetes</taxon>
        <taxon>Agaricomycetidae</taxon>
        <taxon>Agaricales</taxon>
        <taxon>Marasmiineae</taxon>
        <taxon>Omphalotaceae</taxon>
        <taxon>Collybiopsis</taxon>
        <taxon>Collybiopsis luxurians</taxon>
    </lineage>
</organism>
<dbReference type="Proteomes" id="UP000053593">
    <property type="component" value="Unassembled WGS sequence"/>
</dbReference>
<dbReference type="AlphaFoldDB" id="A0A0D0CI59"/>
<evidence type="ECO:0000313" key="3">
    <source>
        <dbReference type="Proteomes" id="UP000053593"/>
    </source>
</evidence>
<feature type="transmembrane region" description="Helical" evidence="1">
    <location>
        <begin position="73"/>
        <end position="96"/>
    </location>
</feature>
<proteinExistence type="predicted"/>
<dbReference type="HOGENOM" id="CLU_2109326_0_0_1"/>
<keyword evidence="3" id="KW-1185">Reference proteome</keyword>
<accession>A0A0D0CI59</accession>
<sequence>MSPVLFSYRCTHPYSTFSTSYPSPCSMIHVLSIRIHSTSITYNTLHTNTSCVHYTATPDLTRPDPTQPTPLSFFPLFSLFTIFFFLIHIIFLCCTYSTSLQWNLLFVTLFKNMMV</sequence>
<keyword evidence="1" id="KW-0812">Transmembrane</keyword>
<evidence type="ECO:0000313" key="2">
    <source>
        <dbReference type="EMBL" id="KIK57967.1"/>
    </source>
</evidence>
<evidence type="ECO:0000256" key="1">
    <source>
        <dbReference type="SAM" id="Phobius"/>
    </source>
</evidence>
<keyword evidence="1" id="KW-0472">Membrane</keyword>
<keyword evidence="1" id="KW-1133">Transmembrane helix</keyword>
<name>A0A0D0CI59_9AGAR</name>
<protein>
    <submittedName>
        <fullName evidence="2">Uncharacterized protein</fullName>
    </submittedName>
</protein>
<dbReference type="EMBL" id="KN834788">
    <property type="protein sequence ID" value="KIK57967.1"/>
    <property type="molecule type" value="Genomic_DNA"/>
</dbReference>
<gene>
    <name evidence="2" type="ORF">GYMLUDRAFT_738867</name>
</gene>
<reference evidence="2 3" key="1">
    <citation type="submission" date="2014-04" db="EMBL/GenBank/DDBJ databases">
        <title>Evolutionary Origins and Diversification of the Mycorrhizal Mutualists.</title>
        <authorList>
            <consortium name="DOE Joint Genome Institute"/>
            <consortium name="Mycorrhizal Genomics Consortium"/>
            <person name="Kohler A."/>
            <person name="Kuo A."/>
            <person name="Nagy L.G."/>
            <person name="Floudas D."/>
            <person name="Copeland A."/>
            <person name="Barry K.W."/>
            <person name="Cichocki N."/>
            <person name="Veneault-Fourrey C."/>
            <person name="LaButti K."/>
            <person name="Lindquist E.A."/>
            <person name="Lipzen A."/>
            <person name="Lundell T."/>
            <person name="Morin E."/>
            <person name="Murat C."/>
            <person name="Riley R."/>
            <person name="Ohm R."/>
            <person name="Sun H."/>
            <person name="Tunlid A."/>
            <person name="Henrissat B."/>
            <person name="Grigoriev I.V."/>
            <person name="Hibbett D.S."/>
            <person name="Martin F."/>
        </authorList>
    </citation>
    <scope>NUCLEOTIDE SEQUENCE [LARGE SCALE GENOMIC DNA]</scope>
    <source>
        <strain evidence="2 3">FD-317 M1</strain>
    </source>
</reference>